<sequence length="184" mass="21061">MLAYHGTKYSNATSILKNGFFLKTYDVNSEEKQSMPGDLGAGIYAFICDKKLKNSINFARKRFAPHHCTLILELIENYPVLDLQDPKNIEYISRFRESLDLKRIEERAKKDKGKRTVTLDGYIIELLIAESEKRNPNNKIAAVRAPSYTKFEKGINFHASKIPNGIELCIRQKSIIKNIKLAKP</sequence>
<organism evidence="1 2">
    <name type="scientific">Savagea faecisuis</name>
    <dbReference type="NCBI Taxonomy" id="1274803"/>
    <lineage>
        <taxon>Bacteria</taxon>
        <taxon>Bacillati</taxon>
        <taxon>Bacillota</taxon>
        <taxon>Bacilli</taxon>
        <taxon>Bacillales</taxon>
        <taxon>Caryophanaceae</taxon>
        <taxon>Savagea</taxon>
    </lineage>
</organism>
<protein>
    <recommendedName>
        <fullName evidence="3">DUF3990 domain-containing protein</fullName>
    </recommendedName>
</protein>
<evidence type="ECO:0000313" key="1">
    <source>
        <dbReference type="EMBL" id="MFD0942783.1"/>
    </source>
</evidence>
<dbReference type="RefSeq" id="WP_381009604.1">
    <property type="nucleotide sequence ID" value="NZ_JBHTJF010000014.1"/>
</dbReference>
<dbReference type="EMBL" id="JBHTJF010000014">
    <property type="protein sequence ID" value="MFD0942783.1"/>
    <property type="molecule type" value="Genomic_DNA"/>
</dbReference>
<name>A0ABW3GWX5_9BACL</name>
<accession>A0ABW3GWX5</accession>
<comment type="caution">
    <text evidence="1">The sequence shown here is derived from an EMBL/GenBank/DDBJ whole genome shotgun (WGS) entry which is preliminary data.</text>
</comment>
<keyword evidence="2" id="KW-1185">Reference proteome</keyword>
<evidence type="ECO:0000313" key="2">
    <source>
        <dbReference type="Proteomes" id="UP001596976"/>
    </source>
</evidence>
<evidence type="ECO:0008006" key="3">
    <source>
        <dbReference type="Google" id="ProtNLM"/>
    </source>
</evidence>
<proteinExistence type="predicted"/>
<dbReference type="Proteomes" id="UP001596976">
    <property type="component" value="Unassembled WGS sequence"/>
</dbReference>
<reference evidence="2" key="1">
    <citation type="journal article" date="2019" name="Int. J. Syst. Evol. Microbiol.">
        <title>The Global Catalogue of Microorganisms (GCM) 10K type strain sequencing project: providing services to taxonomists for standard genome sequencing and annotation.</title>
        <authorList>
            <consortium name="The Broad Institute Genomics Platform"/>
            <consortium name="The Broad Institute Genome Sequencing Center for Infectious Disease"/>
            <person name="Wu L."/>
            <person name="Ma J."/>
        </authorList>
    </citation>
    <scope>NUCLEOTIDE SEQUENCE [LARGE SCALE GENOMIC DNA]</scope>
    <source>
        <strain evidence="2">CCUG 63563</strain>
    </source>
</reference>
<gene>
    <name evidence="1" type="ORF">ACFQ0V_03240</name>
</gene>